<name>A0A2P2J826_RHIMU</name>
<evidence type="ECO:0000313" key="1">
    <source>
        <dbReference type="EMBL" id="MBW89611.1"/>
    </source>
</evidence>
<proteinExistence type="predicted"/>
<accession>A0A2P2J826</accession>
<reference evidence="1" key="1">
    <citation type="submission" date="2018-02" db="EMBL/GenBank/DDBJ databases">
        <title>Rhizophora mucronata_Transcriptome.</title>
        <authorList>
            <person name="Meera S.P."/>
            <person name="Sreeshan A."/>
            <person name="Augustine A."/>
        </authorList>
    </citation>
    <scope>NUCLEOTIDE SEQUENCE</scope>
    <source>
        <tissue evidence="1">Leaf</tissue>
    </source>
</reference>
<sequence>MHKQQTIYNK</sequence>
<organism evidence="1">
    <name type="scientific">Rhizophora mucronata</name>
    <name type="common">Asiatic mangrove</name>
    <dbReference type="NCBI Taxonomy" id="61149"/>
    <lineage>
        <taxon>Eukaryota</taxon>
        <taxon>Viridiplantae</taxon>
        <taxon>Streptophyta</taxon>
        <taxon>Embryophyta</taxon>
        <taxon>Tracheophyta</taxon>
        <taxon>Spermatophyta</taxon>
        <taxon>Magnoliopsida</taxon>
        <taxon>eudicotyledons</taxon>
        <taxon>Gunneridae</taxon>
        <taxon>Pentapetalae</taxon>
        <taxon>rosids</taxon>
        <taxon>fabids</taxon>
        <taxon>Malpighiales</taxon>
        <taxon>Rhizophoraceae</taxon>
        <taxon>Rhizophora</taxon>
    </lineage>
</organism>
<protein>
    <submittedName>
        <fullName evidence="1">Uncharacterized protein</fullName>
    </submittedName>
</protein>
<dbReference type="EMBL" id="GGEC01009128">
    <property type="protein sequence ID" value="MBW89611.1"/>
    <property type="molecule type" value="Transcribed_RNA"/>
</dbReference>